<dbReference type="AlphaFoldDB" id="A0A6P8HA48"/>
<accession>A0A6P8HA48</accession>
<feature type="transmembrane region" description="Helical" evidence="7">
    <location>
        <begin position="294"/>
        <end position="313"/>
    </location>
</feature>
<dbReference type="KEGG" id="aten:116287095"/>
<dbReference type="Pfam" id="PF03348">
    <property type="entry name" value="Serinc"/>
    <property type="match status" value="1"/>
</dbReference>
<feature type="transmembrane region" description="Helical" evidence="7">
    <location>
        <begin position="118"/>
        <end position="140"/>
    </location>
</feature>
<feature type="transmembrane region" description="Helical" evidence="7">
    <location>
        <begin position="184"/>
        <end position="208"/>
    </location>
</feature>
<evidence type="ECO:0000256" key="3">
    <source>
        <dbReference type="ARBA" id="ARBA00022692"/>
    </source>
</evidence>
<evidence type="ECO:0000256" key="6">
    <source>
        <dbReference type="SAM" id="MobiDB-lite"/>
    </source>
</evidence>
<dbReference type="PANTHER" id="PTHR10383">
    <property type="entry name" value="SERINE INCORPORATOR"/>
    <property type="match status" value="1"/>
</dbReference>
<keyword evidence="8" id="KW-1185">Reference proteome</keyword>
<evidence type="ECO:0000256" key="7">
    <source>
        <dbReference type="SAM" id="Phobius"/>
    </source>
</evidence>
<comment type="similarity">
    <text evidence="2">Belongs to the TDE1 family.</text>
</comment>
<dbReference type="OrthoDB" id="5963193at2759"/>
<keyword evidence="5 7" id="KW-0472">Membrane</keyword>
<comment type="subcellular location">
    <subcellularLocation>
        <location evidence="1">Membrane</location>
        <topology evidence="1">Multi-pass membrane protein</topology>
    </subcellularLocation>
</comment>
<dbReference type="InParanoid" id="A0A6P8HA48"/>
<keyword evidence="3 7" id="KW-0812">Transmembrane</keyword>
<protein>
    <submittedName>
        <fullName evidence="9">Probable serine incorporator</fullName>
    </submittedName>
</protein>
<feature type="transmembrane region" description="Helical" evidence="7">
    <location>
        <begin position="261"/>
        <end position="282"/>
    </location>
</feature>
<feature type="transmembrane region" description="Helical" evidence="7">
    <location>
        <begin position="457"/>
        <end position="480"/>
    </location>
</feature>
<evidence type="ECO:0000256" key="5">
    <source>
        <dbReference type="ARBA" id="ARBA00023136"/>
    </source>
</evidence>
<feature type="transmembrane region" description="Helical" evidence="7">
    <location>
        <begin position="152"/>
        <end position="172"/>
    </location>
</feature>
<evidence type="ECO:0000313" key="9">
    <source>
        <dbReference type="RefSeq" id="XP_031549567.1"/>
    </source>
</evidence>
<dbReference type="PANTHER" id="PTHR10383:SF9">
    <property type="entry name" value="SERINE INCORPORATOR, ISOFORM F"/>
    <property type="match status" value="1"/>
</dbReference>
<evidence type="ECO:0000256" key="1">
    <source>
        <dbReference type="ARBA" id="ARBA00004141"/>
    </source>
</evidence>
<sequence>MATESGGLSPEYYPKGEDENKRIKQRLRNSRPWKILSSFCQKLDYILCCGFIVCRHCFVRCFQLRQSVFSRMAYIGFLLGGCMVSCLMLTPKTKILFSDRFCQTITYFVCDTLRGYSAVYRVFSAIAIFFFIMSLITFGISSSKSARSQLHNNFWGVKIVFLSVLVFSFLFLPHSEYSGEVWVFFGLNGGFVFIILECVLLIDIVHCWNSSCVVRLESCQNNRHAFRLWYTILWLPTITLYSVSIISIALFYVLYAQQGCYNNMFFISFNVYLCLAATYISVNPIVQEKRPRSGLLQASVITTYNTFVTWLALSNAPDDKCNPSRSYLFPGCPFQNVQLLMSLGLMFFLLICSSLRDVSPPQYGKFKLFSSRHAEAPLPSREGIAPDSIEDTPSPEDRPQKVVTDDEEDGVEYSYSFFHVMLCLGCLYSMMTVTNWYRPEEGENLTVKLVSSWGSVWIRISAAIFSVFIYIWTLVAPVMFPDTYKELVFFQFMLKEN</sequence>
<proteinExistence type="inferred from homology"/>
<name>A0A6P8HA48_ACTTE</name>
<evidence type="ECO:0000256" key="2">
    <source>
        <dbReference type="ARBA" id="ARBA00006665"/>
    </source>
</evidence>
<feature type="transmembrane region" description="Helical" evidence="7">
    <location>
        <begin position="228"/>
        <end position="255"/>
    </location>
</feature>
<evidence type="ECO:0000313" key="8">
    <source>
        <dbReference type="Proteomes" id="UP000515163"/>
    </source>
</evidence>
<dbReference type="GeneID" id="116287095"/>
<feature type="transmembrane region" description="Helical" evidence="7">
    <location>
        <begin position="417"/>
        <end position="437"/>
    </location>
</feature>
<keyword evidence="4 7" id="KW-1133">Transmembrane helix</keyword>
<gene>
    <name evidence="9" type="primary">LOC116287095</name>
</gene>
<dbReference type="InterPro" id="IPR005016">
    <property type="entry name" value="TDE1/TMS"/>
</dbReference>
<feature type="compositionally biased region" description="Basic and acidic residues" evidence="6">
    <location>
        <begin position="395"/>
        <end position="404"/>
    </location>
</feature>
<feature type="transmembrane region" description="Helical" evidence="7">
    <location>
        <begin position="72"/>
        <end position="90"/>
    </location>
</feature>
<reference evidence="9" key="1">
    <citation type="submission" date="2025-08" db="UniProtKB">
        <authorList>
            <consortium name="RefSeq"/>
        </authorList>
    </citation>
    <scope>IDENTIFICATION</scope>
    <source>
        <tissue evidence="9">Tentacle</tissue>
    </source>
</reference>
<dbReference type="GO" id="GO:0016020">
    <property type="term" value="C:membrane"/>
    <property type="evidence" value="ECO:0007669"/>
    <property type="project" value="UniProtKB-SubCell"/>
</dbReference>
<feature type="transmembrane region" description="Helical" evidence="7">
    <location>
        <begin position="333"/>
        <end position="355"/>
    </location>
</feature>
<dbReference type="Proteomes" id="UP000515163">
    <property type="component" value="Unplaced"/>
</dbReference>
<evidence type="ECO:0000256" key="4">
    <source>
        <dbReference type="ARBA" id="ARBA00022989"/>
    </source>
</evidence>
<feature type="region of interest" description="Disordered" evidence="6">
    <location>
        <begin position="378"/>
        <end position="405"/>
    </location>
</feature>
<dbReference type="RefSeq" id="XP_031549567.1">
    <property type="nucleotide sequence ID" value="XM_031693707.1"/>
</dbReference>
<organism evidence="8 9">
    <name type="scientific">Actinia tenebrosa</name>
    <name type="common">Australian red waratah sea anemone</name>
    <dbReference type="NCBI Taxonomy" id="6105"/>
    <lineage>
        <taxon>Eukaryota</taxon>
        <taxon>Metazoa</taxon>
        <taxon>Cnidaria</taxon>
        <taxon>Anthozoa</taxon>
        <taxon>Hexacorallia</taxon>
        <taxon>Actiniaria</taxon>
        <taxon>Actiniidae</taxon>
        <taxon>Actinia</taxon>
    </lineage>
</organism>